<dbReference type="PANTHER" id="PTHR12899">
    <property type="entry name" value="39S RIBOSOMAL PROTEIN L18, MITOCHONDRIAL"/>
    <property type="match status" value="1"/>
</dbReference>
<proteinExistence type="inferred from homology"/>
<keyword evidence="5 7" id="KW-0687">Ribonucleoprotein</keyword>
<evidence type="ECO:0000256" key="1">
    <source>
        <dbReference type="ARBA" id="ARBA00007116"/>
    </source>
</evidence>
<dbReference type="PANTHER" id="PTHR12899:SF3">
    <property type="entry name" value="LARGE RIBOSOMAL SUBUNIT PROTEIN UL18M"/>
    <property type="match status" value="1"/>
</dbReference>
<dbReference type="GO" id="GO:0008097">
    <property type="term" value="F:5S rRNA binding"/>
    <property type="evidence" value="ECO:0007669"/>
    <property type="project" value="TreeGrafter"/>
</dbReference>
<keyword evidence="2 7" id="KW-0699">rRNA-binding</keyword>
<evidence type="ECO:0000256" key="4">
    <source>
        <dbReference type="ARBA" id="ARBA00022980"/>
    </source>
</evidence>
<accession>A0A561VQM0</accession>
<dbReference type="InterPro" id="IPR004389">
    <property type="entry name" value="Ribosomal_uL18_bac-type"/>
</dbReference>
<dbReference type="SUPFAM" id="SSF53137">
    <property type="entry name" value="Translational machinery components"/>
    <property type="match status" value="1"/>
</dbReference>
<sequence length="131" mass="13919">MTATLLKRRNGGGVAARRAVGKARRHFRVRKNVRGTAERPRLVVTRSTRHITAQIIDDLKGHTLASASTLDTSIRGTEGDKSAQAGKVGTLLAERAKAAGISKVVFDRGGNKYAGRIAALADAAREAGLEF</sequence>
<organism evidence="8 9">
    <name type="scientific">Actinoplanes teichomyceticus</name>
    <dbReference type="NCBI Taxonomy" id="1867"/>
    <lineage>
        <taxon>Bacteria</taxon>
        <taxon>Bacillati</taxon>
        <taxon>Actinomycetota</taxon>
        <taxon>Actinomycetes</taxon>
        <taxon>Micromonosporales</taxon>
        <taxon>Micromonosporaceae</taxon>
        <taxon>Actinoplanes</taxon>
    </lineage>
</organism>
<dbReference type="RefSeq" id="WP_122976239.1">
    <property type="nucleotide sequence ID" value="NZ_BOMX01000057.1"/>
</dbReference>
<comment type="similarity">
    <text evidence="1 7">Belongs to the universal ribosomal protein uL18 family.</text>
</comment>
<dbReference type="GO" id="GO:0022625">
    <property type="term" value="C:cytosolic large ribosomal subunit"/>
    <property type="evidence" value="ECO:0007669"/>
    <property type="project" value="TreeGrafter"/>
</dbReference>
<evidence type="ECO:0000256" key="7">
    <source>
        <dbReference type="HAMAP-Rule" id="MF_01337"/>
    </source>
</evidence>
<keyword evidence="4 7" id="KW-0689">Ribosomal protein</keyword>
<evidence type="ECO:0000256" key="3">
    <source>
        <dbReference type="ARBA" id="ARBA00022884"/>
    </source>
</evidence>
<keyword evidence="3 7" id="KW-0694">RNA-binding</keyword>
<dbReference type="FunFam" id="3.30.420.100:FF:000001">
    <property type="entry name" value="50S ribosomal protein L18"/>
    <property type="match status" value="1"/>
</dbReference>
<dbReference type="OrthoDB" id="9810939at2"/>
<keyword evidence="9" id="KW-1185">Reference proteome</keyword>
<dbReference type="InterPro" id="IPR005484">
    <property type="entry name" value="Ribosomal_uL18_bac/plant/anim"/>
</dbReference>
<dbReference type="HAMAP" id="MF_01337_B">
    <property type="entry name" value="Ribosomal_uL18_B"/>
    <property type="match status" value="1"/>
</dbReference>
<comment type="subunit">
    <text evidence="7">Part of the 50S ribosomal subunit; part of the 5S rRNA/L5/L18/L25 subcomplex. Contacts the 5S and 23S rRNAs.</text>
</comment>
<name>A0A561VQM0_ACTTI</name>
<evidence type="ECO:0000313" key="9">
    <source>
        <dbReference type="Proteomes" id="UP000320239"/>
    </source>
</evidence>
<comment type="caution">
    <text evidence="8">The sequence shown here is derived from an EMBL/GenBank/DDBJ whole genome shotgun (WGS) entry which is preliminary data.</text>
</comment>
<dbReference type="AlphaFoldDB" id="A0A561VQM0"/>
<dbReference type="Pfam" id="PF00861">
    <property type="entry name" value="Ribosomal_L18p"/>
    <property type="match status" value="1"/>
</dbReference>
<dbReference type="EMBL" id="VIWY01000004">
    <property type="protein sequence ID" value="TWG13891.1"/>
    <property type="molecule type" value="Genomic_DNA"/>
</dbReference>
<evidence type="ECO:0000313" key="8">
    <source>
        <dbReference type="EMBL" id="TWG13891.1"/>
    </source>
</evidence>
<dbReference type="CDD" id="cd00432">
    <property type="entry name" value="Ribosomal_L18_L5e"/>
    <property type="match status" value="1"/>
</dbReference>
<dbReference type="GO" id="GO:0006412">
    <property type="term" value="P:translation"/>
    <property type="evidence" value="ECO:0007669"/>
    <property type="project" value="UniProtKB-UniRule"/>
</dbReference>
<dbReference type="InterPro" id="IPR057268">
    <property type="entry name" value="Ribosomal_L18"/>
</dbReference>
<evidence type="ECO:0000256" key="2">
    <source>
        <dbReference type="ARBA" id="ARBA00022730"/>
    </source>
</evidence>
<protein>
    <recommendedName>
        <fullName evidence="6 7">Large ribosomal subunit protein uL18</fullName>
    </recommendedName>
</protein>
<dbReference type="NCBIfam" id="TIGR00060">
    <property type="entry name" value="L18_bact"/>
    <property type="match status" value="1"/>
</dbReference>
<evidence type="ECO:0000256" key="5">
    <source>
        <dbReference type="ARBA" id="ARBA00023274"/>
    </source>
</evidence>
<dbReference type="Proteomes" id="UP000320239">
    <property type="component" value="Unassembled WGS sequence"/>
</dbReference>
<dbReference type="Gene3D" id="3.30.420.100">
    <property type="match status" value="1"/>
</dbReference>
<reference evidence="8 9" key="1">
    <citation type="submission" date="2019-06" db="EMBL/GenBank/DDBJ databases">
        <title>Sequencing the genomes of 1000 actinobacteria strains.</title>
        <authorList>
            <person name="Klenk H.-P."/>
        </authorList>
    </citation>
    <scope>NUCLEOTIDE SEQUENCE [LARGE SCALE GENOMIC DNA]</scope>
    <source>
        <strain evidence="8 9">DSM 43866</strain>
    </source>
</reference>
<comment type="function">
    <text evidence="7">This is one of the proteins that bind and probably mediate the attachment of the 5S RNA into the large ribosomal subunit, where it forms part of the central protuberance.</text>
</comment>
<evidence type="ECO:0000256" key="6">
    <source>
        <dbReference type="ARBA" id="ARBA00035197"/>
    </source>
</evidence>
<gene>
    <name evidence="7" type="primary">rplR</name>
    <name evidence="8" type="ORF">FHX34_104180</name>
</gene>
<dbReference type="GO" id="GO:0003735">
    <property type="term" value="F:structural constituent of ribosome"/>
    <property type="evidence" value="ECO:0007669"/>
    <property type="project" value="InterPro"/>
</dbReference>